<dbReference type="PROSITE" id="PS00137">
    <property type="entry name" value="SUBTILASE_HIS"/>
    <property type="match status" value="1"/>
</dbReference>
<gene>
    <name evidence="8" type="ORF">ACFOW7_18975</name>
</gene>
<dbReference type="InterPro" id="IPR023828">
    <property type="entry name" value="Peptidase_S8_Ser-AS"/>
</dbReference>
<dbReference type="PRINTS" id="PR00723">
    <property type="entry name" value="SUBTILISIN"/>
</dbReference>
<dbReference type="InterPro" id="IPR034176">
    <property type="entry name" value="Peptidases_S8_13"/>
</dbReference>
<keyword evidence="2 5" id="KW-0645">Protease</keyword>
<dbReference type="EC" id="3.4.-.-" evidence="8"/>
<dbReference type="Proteomes" id="UP001595791">
    <property type="component" value="Unassembled WGS sequence"/>
</dbReference>
<dbReference type="Gene3D" id="2.60.120.380">
    <property type="match status" value="1"/>
</dbReference>
<name>A0ABV8MUK3_9NEIS</name>
<evidence type="ECO:0000313" key="8">
    <source>
        <dbReference type="EMBL" id="MFC4161424.1"/>
    </source>
</evidence>
<feature type="domain" description="Peptidase S8/S53" evidence="7">
    <location>
        <begin position="152"/>
        <end position="437"/>
    </location>
</feature>
<dbReference type="PANTHER" id="PTHR43806:SF11">
    <property type="entry name" value="CEREVISIN-RELATED"/>
    <property type="match status" value="1"/>
</dbReference>
<feature type="active site" description="Charge relay system" evidence="5">
    <location>
        <position position="404"/>
    </location>
</feature>
<dbReference type="InterPro" id="IPR036852">
    <property type="entry name" value="Peptidase_S8/S53_dom_sf"/>
</dbReference>
<evidence type="ECO:0000256" key="1">
    <source>
        <dbReference type="ARBA" id="ARBA00011073"/>
    </source>
</evidence>
<dbReference type="InterPro" id="IPR015500">
    <property type="entry name" value="Peptidase_S8_subtilisin-rel"/>
</dbReference>
<evidence type="ECO:0000259" key="7">
    <source>
        <dbReference type="Pfam" id="PF00082"/>
    </source>
</evidence>
<keyword evidence="3 5" id="KW-0378">Hydrolase</keyword>
<protein>
    <submittedName>
        <fullName evidence="8">S8 family peptidase</fullName>
        <ecNumber evidence="8">3.4.-.-</ecNumber>
    </submittedName>
</protein>
<keyword evidence="9" id="KW-1185">Reference proteome</keyword>
<feature type="chain" id="PRO_5046163239" evidence="6">
    <location>
        <begin position="24"/>
        <end position="587"/>
    </location>
</feature>
<dbReference type="InterPro" id="IPR050131">
    <property type="entry name" value="Peptidase_S8_subtilisin-like"/>
</dbReference>
<evidence type="ECO:0000256" key="2">
    <source>
        <dbReference type="ARBA" id="ARBA00022670"/>
    </source>
</evidence>
<dbReference type="Gene3D" id="3.40.50.200">
    <property type="entry name" value="Peptidase S8/S53 domain"/>
    <property type="match status" value="1"/>
</dbReference>
<feature type="active site" description="Charge relay system" evidence="5">
    <location>
        <position position="222"/>
    </location>
</feature>
<dbReference type="Pfam" id="PF00082">
    <property type="entry name" value="Peptidase_S8"/>
    <property type="match status" value="1"/>
</dbReference>
<evidence type="ECO:0000256" key="5">
    <source>
        <dbReference type="PROSITE-ProRule" id="PRU01240"/>
    </source>
</evidence>
<sequence length="587" mass="61868">MMLSRPVALTALIAAAFAAPAMAGGTEAATQPKPGLTSQLIVKYKEGMQRGASATRPHAANSLRAMGFSAQNVRVTNDGAQIVQLDQAVSAEEAARLAQALEASDASIEYAEPDLVMKPMFWPNDKFFNQQWHYFEEVAGMNLNEAWDKSTGSGVTVAVLDTGYRPHADLAANIVGGYDFVSDKFMGNDGDGRDADAKDPGDGAKAGECSFFQFEDEPSSWHGTHVAGTIAAVANNKIGVAGVAFNAKILPVRVLGKCGGMTSDIADAIVWAAGGTVANVPKNPNPAKVINLSLGSGLPSACGRTTQDAINKAYALGAVVVVAAGNSRALADRYSLANCQNVVVVGAVDRTGSRSFYSNYGTVVDVSAPGGDMRSNSSNGVLSTLNNGMFDPDQDSYDYYQGTSMAAPHVAGVVALIRSKFPNLNPEQVEDRLKATTRPFPLPCDGCGTGLVDAARAVSSNIFVWPGTPEVEPNNDIASAQNIVQRKTKVSATLLSDTDVDFYQIKLPGLATLSAKLTPNDRSDYDLVLFDAAGKRIGESNIGADGKNELVQVRNSSTVTTNYYVQVVYRSGGTGINGGRYQMDFAW</sequence>
<dbReference type="InterPro" id="IPR000209">
    <property type="entry name" value="Peptidase_S8/S53_dom"/>
</dbReference>
<dbReference type="EMBL" id="JBHSBU010000001">
    <property type="protein sequence ID" value="MFC4161424.1"/>
    <property type="molecule type" value="Genomic_DNA"/>
</dbReference>
<keyword evidence="4 5" id="KW-0720">Serine protease</keyword>
<dbReference type="RefSeq" id="WP_378167349.1">
    <property type="nucleotide sequence ID" value="NZ_JBHSBU010000001.1"/>
</dbReference>
<dbReference type="SUPFAM" id="SSF52743">
    <property type="entry name" value="Subtilisin-like"/>
    <property type="match status" value="1"/>
</dbReference>
<comment type="similarity">
    <text evidence="1 5">Belongs to the peptidase S8 family.</text>
</comment>
<evidence type="ECO:0000256" key="6">
    <source>
        <dbReference type="SAM" id="SignalP"/>
    </source>
</evidence>
<reference evidence="9" key="1">
    <citation type="journal article" date="2019" name="Int. J. Syst. Evol. Microbiol.">
        <title>The Global Catalogue of Microorganisms (GCM) 10K type strain sequencing project: providing services to taxonomists for standard genome sequencing and annotation.</title>
        <authorList>
            <consortium name="The Broad Institute Genomics Platform"/>
            <consortium name="The Broad Institute Genome Sequencing Center for Infectious Disease"/>
            <person name="Wu L."/>
            <person name="Ma J."/>
        </authorList>
    </citation>
    <scope>NUCLEOTIDE SEQUENCE [LARGE SCALE GENOMIC DNA]</scope>
    <source>
        <strain evidence="9">LMG 29894</strain>
    </source>
</reference>
<dbReference type="InterPro" id="IPR022398">
    <property type="entry name" value="Peptidase_S8_His-AS"/>
</dbReference>
<dbReference type="PROSITE" id="PS00138">
    <property type="entry name" value="SUBTILASE_SER"/>
    <property type="match status" value="1"/>
</dbReference>
<evidence type="ECO:0000256" key="3">
    <source>
        <dbReference type="ARBA" id="ARBA00022801"/>
    </source>
</evidence>
<feature type="active site" description="Charge relay system" evidence="5">
    <location>
        <position position="161"/>
    </location>
</feature>
<keyword evidence="6" id="KW-0732">Signal</keyword>
<dbReference type="PROSITE" id="PS51892">
    <property type="entry name" value="SUBTILASE"/>
    <property type="match status" value="1"/>
</dbReference>
<dbReference type="GO" id="GO:0016787">
    <property type="term" value="F:hydrolase activity"/>
    <property type="evidence" value="ECO:0007669"/>
    <property type="project" value="UniProtKB-KW"/>
</dbReference>
<comment type="caution">
    <text evidence="8">The sequence shown here is derived from an EMBL/GenBank/DDBJ whole genome shotgun (WGS) entry which is preliminary data.</text>
</comment>
<proteinExistence type="inferred from homology"/>
<dbReference type="PANTHER" id="PTHR43806">
    <property type="entry name" value="PEPTIDASE S8"/>
    <property type="match status" value="1"/>
</dbReference>
<evidence type="ECO:0000256" key="4">
    <source>
        <dbReference type="ARBA" id="ARBA00022825"/>
    </source>
</evidence>
<organism evidence="8 9">
    <name type="scientific">Chitinimonas lacunae</name>
    <dbReference type="NCBI Taxonomy" id="1963018"/>
    <lineage>
        <taxon>Bacteria</taxon>
        <taxon>Pseudomonadati</taxon>
        <taxon>Pseudomonadota</taxon>
        <taxon>Betaproteobacteria</taxon>
        <taxon>Neisseriales</taxon>
        <taxon>Chitinibacteraceae</taxon>
        <taxon>Chitinimonas</taxon>
    </lineage>
</organism>
<dbReference type="CDD" id="cd07496">
    <property type="entry name" value="Peptidases_S8_13"/>
    <property type="match status" value="1"/>
</dbReference>
<accession>A0ABV8MUK3</accession>
<dbReference type="SUPFAM" id="SSF89260">
    <property type="entry name" value="Collagen-binding domain"/>
    <property type="match status" value="1"/>
</dbReference>
<feature type="signal peptide" evidence="6">
    <location>
        <begin position="1"/>
        <end position="23"/>
    </location>
</feature>
<evidence type="ECO:0000313" key="9">
    <source>
        <dbReference type="Proteomes" id="UP001595791"/>
    </source>
</evidence>